<dbReference type="FunFam" id="3.30.70.270:FF:000001">
    <property type="entry name" value="Diguanylate cyclase domain protein"/>
    <property type="match status" value="1"/>
</dbReference>
<dbReference type="PANTHER" id="PTHR45138">
    <property type="entry name" value="REGULATORY COMPONENTS OF SENSORY TRANSDUCTION SYSTEM"/>
    <property type="match status" value="1"/>
</dbReference>
<dbReference type="InterPro" id="IPR044398">
    <property type="entry name" value="Globin-sensor_dom"/>
</dbReference>
<dbReference type="InterPro" id="IPR029787">
    <property type="entry name" value="Nucleotide_cyclase"/>
</dbReference>
<dbReference type="InterPro" id="IPR043128">
    <property type="entry name" value="Rev_trsase/Diguanyl_cyclase"/>
</dbReference>
<reference evidence="4" key="1">
    <citation type="submission" date="2018-06" db="EMBL/GenBank/DDBJ databases">
        <authorList>
            <person name="Zhirakovskaya E."/>
        </authorList>
    </citation>
    <scope>NUCLEOTIDE SEQUENCE</scope>
</reference>
<dbReference type="SUPFAM" id="SSF55073">
    <property type="entry name" value="Nucleotide cyclase"/>
    <property type="match status" value="1"/>
</dbReference>
<keyword evidence="4" id="KW-0418">Kinase</keyword>
<organism evidence="4">
    <name type="scientific">hydrothermal vent metagenome</name>
    <dbReference type="NCBI Taxonomy" id="652676"/>
    <lineage>
        <taxon>unclassified sequences</taxon>
        <taxon>metagenomes</taxon>
        <taxon>ecological metagenomes</taxon>
    </lineage>
</organism>
<dbReference type="GO" id="GO:0019825">
    <property type="term" value="F:oxygen binding"/>
    <property type="evidence" value="ECO:0007669"/>
    <property type="project" value="InterPro"/>
</dbReference>
<evidence type="ECO:0000256" key="2">
    <source>
        <dbReference type="ARBA" id="ARBA00029839"/>
    </source>
</evidence>
<sequence length="356" mass="40610">MVRTDKTLLEQMKISEVEITARKDVLGLMGEELQILASHQTLINDNIDVIVEEFYEIQTAIDEVSLVIGDADTLRRLCKAQRRYILDLFSGFYDSDYVNNRLRIGMIHKRIGVGPMLYLAAVRNLKKIVVMVLKRTIKSDDILEMTLEALDKLIYFDTTLIFDAYIDGLVGEIDNARKKTESYAAGLETVVAERTRQLEKQARTDSLTGIYNQRAMQEMLRRECNISVRRQTALSLVYFDVDKFKLINDKFGHIEGDDVLKHIGQILLDVVREVDIPCRYGGDEFCLILPDCTKDDAKGICERVIKEFCDKYPDYSLSFGVSETLPDSPMDGEALIKHADGKMYLAKEQSGCYVQL</sequence>
<dbReference type="PANTHER" id="PTHR45138:SF9">
    <property type="entry name" value="DIGUANYLATE CYCLASE DGCM-RELATED"/>
    <property type="match status" value="1"/>
</dbReference>
<evidence type="ECO:0000256" key="1">
    <source>
        <dbReference type="ARBA" id="ARBA00015125"/>
    </source>
</evidence>
<dbReference type="Pfam" id="PF00990">
    <property type="entry name" value="GGDEF"/>
    <property type="match status" value="1"/>
</dbReference>
<protein>
    <recommendedName>
        <fullName evidence="1">Diguanylate cyclase DosC</fullName>
    </recommendedName>
    <alternativeName>
        <fullName evidence="2">Direct oxygen-sensing cyclase</fullName>
    </alternativeName>
</protein>
<dbReference type="Pfam" id="PF11563">
    <property type="entry name" value="Protoglobin"/>
    <property type="match status" value="1"/>
</dbReference>
<dbReference type="GO" id="GO:0020037">
    <property type="term" value="F:heme binding"/>
    <property type="evidence" value="ECO:0007669"/>
    <property type="project" value="InterPro"/>
</dbReference>
<dbReference type="EMBL" id="UOEJ01000051">
    <property type="protein sequence ID" value="VAV93767.1"/>
    <property type="molecule type" value="Genomic_DNA"/>
</dbReference>
<dbReference type="InterPro" id="IPR009050">
    <property type="entry name" value="Globin-like_sf"/>
</dbReference>
<dbReference type="CDD" id="cd01949">
    <property type="entry name" value="GGDEF"/>
    <property type="match status" value="1"/>
</dbReference>
<dbReference type="InterPro" id="IPR000160">
    <property type="entry name" value="GGDEF_dom"/>
</dbReference>
<accession>A0A3B0RNV3</accession>
<proteinExistence type="predicted"/>
<dbReference type="SMART" id="SM00267">
    <property type="entry name" value="GGDEF"/>
    <property type="match status" value="1"/>
</dbReference>
<dbReference type="NCBIfam" id="TIGR00254">
    <property type="entry name" value="GGDEF"/>
    <property type="match status" value="1"/>
</dbReference>
<dbReference type="AlphaFoldDB" id="A0A3B0RNV3"/>
<dbReference type="Gene3D" id="3.30.70.270">
    <property type="match status" value="1"/>
</dbReference>
<name>A0A3B0RNV3_9ZZZZ</name>
<dbReference type="GO" id="GO:0016301">
    <property type="term" value="F:kinase activity"/>
    <property type="evidence" value="ECO:0007669"/>
    <property type="project" value="UniProtKB-KW"/>
</dbReference>
<evidence type="ECO:0000259" key="3">
    <source>
        <dbReference type="PROSITE" id="PS50887"/>
    </source>
</evidence>
<dbReference type="InterPro" id="IPR050469">
    <property type="entry name" value="Diguanylate_Cyclase"/>
</dbReference>
<evidence type="ECO:0000313" key="4">
    <source>
        <dbReference type="EMBL" id="VAV93767.1"/>
    </source>
</evidence>
<keyword evidence="4" id="KW-0808">Transferase</keyword>
<dbReference type="SUPFAM" id="SSF46458">
    <property type="entry name" value="Globin-like"/>
    <property type="match status" value="1"/>
</dbReference>
<feature type="domain" description="GGDEF" evidence="3">
    <location>
        <begin position="232"/>
        <end position="356"/>
    </location>
</feature>
<dbReference type="PROSITE" id="PS50887">
    <property type="entry name" value="GGDEF"/>
    <property type="match status" value="1"/>
</dbReference>
<gene>
    <name evidence="4" type="ORF">MNBD_ALPHA01-486</name>
</gene>
<dbReference type="InterPro" id="IPR012292">
    <property type="entry name" value="Globin/Proto"/>
</dbReference>
<dbReference type="GO" id="GO:0052621">
    <property type="term" value="F:diguanylate cyclase activity"/>
    <property type="evidence" value="ECO:0007669"/>
    <property type="project" value="TreeGrafter"/>
</dbReference>
<dbReference type="Gene3D" id="1.10.490.10">
    <property type="entry name" value="Globins"/>
    <property type="match status" value="1"/>
</dbReference>